<evidence type="ECO:0000313" key="1">
    <source>
        <dbReference type="EMBL" id="KAE8155344.1"/>
    </source>
</evidence>
<dbReference type="EMBL" id="ML742023">
    <property type="protein sequence ID" value="KAE8155344.1"/>
    <property type="molecule type" value="Genomic_DNA"/>
</dbReference>
<sequence length="157" mass="17564">MSSNSAVTRTASALAEVTDTIQRVLDCISAHSRGMSWLLDEIPRLREQKGDITVGYVLLSGILEPLRRPRESAPLHTPIVPSFLFLVQLDAGIANADMNHILRRIPSSTTNDPYILYMLMSLVSASLDKLLTTLDMMSREMRLSDPIRDLTWEPTKV</sequence>
<reference evidence="1 2" key="1">
    <citation type="submission" date="2019-04" db="EMBL/GenBank/DDBJ databases">
        <title>Friends and foes A comparative genomics study of 23 Aspergillus species from section Flavi.</title>
        <authorList>
            <consortium name="DOE Joint Genome Institute"/>
            <person name="Kjaerbolling I."/>
            <person name="Vesth T."/>
            <person name="Frisvad J.C."/>
            <person name="Nybo J.L."/>
            <person name="Theobald S."/>
            <person name="Kildgaard S."/>
            <person name="Isbrandt T."/>
            <person name="Kuo A."/>
            <person name="Sato A."/>
            <person name="Lyhne E.K."/>
            <person name="Kogle M.E."/>
            <person name="Wiebenga A."/>
            <person name="Kun R.S."/>
            <person name="Lubbers R.J."/>
            <person name="Makela M.R."/>
            <person name="Barry K."/>
            <person name="Chovatia M."/>
            <person name="Clum A."/>
            <person name="Daum C."/>
            <person name="Haridas S."/>
            <person name="He G."/>
            <person name="LaButti K."/>
            <person name="Lipzen A."/>
            <person name="Mondo S."/>
            <person name="Riley R."/>
            <person name="Salamov A."/>
            <person name="Simmons B.A."/>
            <person name="Magnuson J.K."/>
            <person name="Henrissat B."/>
            <person name="Mortensen U.H."/>
            <person name="Larsen T.O."/>
            <person name="Devries R.P."/>
            <person name="Grigoriev I.V."/>
            <person name="Machida M."/>
            <person name="Baker S.E."/>
            <person name="Andersen M.R."/>
        </authorList>
    </citation>
    <scope>NUCLEOTIDE SEQUENCE [LARGE SCALE GENOMIC DNA]</scope>
    <source>
        <strain evidence="1 2">IBT 18842</strain>
    </source>
</reference>
<evidence type="ECO:0000313" key="2">
    <source>
        <dbReference type="Proteomes" id="UP000325780"/>
    </source>
</evidence>
<proteinExistence type="predicted"/>
<accession>A0A5N6U9Q1</accession>
<dbReference type="AlphaFoldDB" id="A0A5N6U9Q1"/>
<name>A0A5N6U9Q1_ASPAV</name>
<protein>
    <submittedName>
        <fullName evidence="1">Uncharacterized protein</fullName>
    </submittedName>
</protein>
<dbReference type="Proteomes" id="UP000325780">
    <property type="component" value="Unassembled WGS sequence"/>
</dbReference>
<gene>
    <name evidence="1" type="ORF">BDV25DRAFT_135093</name>
</gene>
<organism evidence="1 2">
    <name type="scientific">Aspergillus avenaceus</name>
    <dbReference type="NCBI Taxonomy" id="36643"/>
    <lineage>
        <taxon>Eukaryota</taxon>
        <taxon>Fungi</taxon>
        <taxon>Dikarya</taxon>
        <taxon>Ascomycota</taxon>
        <taxon>Pezizomycotina</taxon>
        <taxon>Eurotiomycetes</taxon>
        <taxon>Eurotiomycetidae</taxon>
        <taxon>Eurotiales</taxon>
        <taxon>Aspergillaceae</taxon>
        <taxon>Aspergillus</taxon>
        <taxon>Aspergillus subgen. Circumdati</taxon>
    </lineage>
</organism>
<keyword evidence="2" id="KW-1185">Reference proteome</keyword>